<evidence type="ECO:0000313" key="2">
    <source>
        <dbReference type="EMBL" id="CAG4909509.1"/>
    </source>
</evidence>
<feature type="signal peptide" evidence="1">
    <location>
        <begin position="1"/>
        <end position="23"/>
    </location>
</feature>
<reference evidence="2" key="1">
    <citation type="submission" date="2021-04" db="EMBL/GenBank/DDBJ databases">
        <authorList>
            <person name="Vanwijnsberghe S."/>
        </authorList>
    </citation>
    <scope>NUCLEOTIDE SEQUENCE</scope>
    <source>
        <strain evidence="2">LMG 31841</strain>
    </source>
</reference>
<comment type="caution">
    <text evidence="2">The sequence shown here is derived from an EMBL/GenBank/DDBJ whole genome shotgun (WGS) entry which is preliminary data.</text>
</comment>
<organism evidence="2 3">
    <name type="scientific">Paraburkholderia saeva</name>
    <dbReference type="NCBI Taxonomy" id="2777537"/>
    <lineage>
        <taxon>Bacteria</taxon>
        <taxon>Pseudomonadati</taxon>
        <taxon>Pseudomonadota</taxon>
        <taxon>Betaproteobacteria</taxon>
        <taxon>Burkholderiales</taxon>
        <taxon>Burkholderiaceae</taxon>
        <taxon>Paraburkholderia</taxon>
    </lineage>
</organism>
<dbReference type="RefSeq" id="WP_228880159.1">
    <property type="nucleotide sequence ID" value="NZ_CAJQYX010000009.1"/>
</dbReference>
<sequence length="225" mass="22576">MKLVSKQTLLAAVLAAASVGAFAADSVDLKIIGTIVPPSCTPTLSGGGVVDFGNIPAASLSQTSLNKLGTKTVTLNLACDEPTVVAVKAVDGRTGSAVAGAAQYSDGYTFSDAMGFGLGMVGGKKVGTYTLTSSATVGYADGKSTPHASSNDGGSTWDASSGVTHYAMKADGSRIQAWGSPTPGAYKSISQMFNVTAVVDKAANLPALNQVVPLDGLATFSLVYL</sequence>
<dbReference type="Proteomes" id="UP000789704">
    <property type="component" value="Unassembled WGS sequence"/>
</dbReference>
<keyword evidence="1" id="KW-0732">Signal</keyword>
<dbReference type="AlphaFoldDB" id="A0A9N8RZS7"/>
<protein>
    <submittedName>
        <fullName evidence="2">Protein GltF</fullName>
    </submittedName>
</protein>
<evidence type="ECO:0000256" key="1">
    <source>
        <dbReference type="SAM" id="SignalP"/>
    </source>
</evidence>
<evidence type="ECO:0000313" key="3">
    <source>
        <dbReference type="Proteomes" id="UP000789704"/>
    </source>
</evidence>
<proteinExistence type="predicted"/>
<feature type="chain" id="PRO_5040118307" evidence="1">
    <location>
        <begin position="24"/>
        <end position="225"/>
    </location>
</feature>
<accession>A0A9N8RZS7</accession>
<dbReference type="EMBL" id="CAJQZC010000007">
    <property type="protein sequence ID" value="CAG4909509.1"/>
    <property type="molecule type" value="Genomic_DNA"/>
</dbReference>
<dbReference type="InterPro" id="IPR010546">
    <property type="entry name" value="DUF1120"/>
</dbReference>
<gene>
    <name evidence="2" type="primary">gltF_3</name>
    <name evidence="2" type="ORF">LMG31841_03874</name>
</gene>
<dbReference type="Pfam" id="PF06551">
    <property type="entry name" value="DUF1120"/>
    <property type="match status" value="1"/>
</dbReference>
<name>A0A9N8RZS7_9BURK</name>
<keyword evidence="3" id="KW-1185">Reference proteome</keyword>